<evidence type="ECO:0000256" key="3">
    <source>
        <dbReference type="ARBA" id="ARBA00022763"/>
    </source>
</evidence>
<dbReference type="PANTHER" id="PTHR32472:SF10">
    <property type="entry name" value="DNA REPAIR PROTEIN RADA-LIKE PROTEIN"/>
    <property type="match status" value="1"/>
</dbReference>
<keyword evidence="2 11" id="KW-0547">Nucleotide-binding</keyword>
<dbReference type="InterPro" id="IPR027417">
    <property type="entry name" value="P-loop_NTPase"/>
</dbReference>
<comment type="domain">
    <text evidence="11">The middle region has homology to RecA with ATPase motifs including the RadA KNRFG motif, while the C-terminus is homologous to Lon protease.</text>
</comment>
<evidence type="ECO:0000259" key="14">
    <source>
        <dbReference type="PROSITE" id="PS50162"/>
    </source>
</evidence>
<evidence type="ECO:0000256" key="4">
    <source>
        <dbReference type="ARBA" id="ARBA00022771"/>
    </source>
</evidence>
<evidence type="ECO:0000256" key="11">
    <source>
        <dbReference type="HAMAP-Rule" id="MF_01498"/>
    </source>
</evidence>
<feature type="domain" description="RecA family profile 1" evidence="14">
    <location>
        <begin position="65"/>
        <end position="215"/>
    </location>
</feature>
<reference evidence="15 16" key="1">
    <citation type="submission" date="2017-09" db="EMBL/GenBank/DDBJ databases">
        <title>Depth-based differentiation of microbial function through sediment-hosted aquifers and enrichment of novel symbionts in the deep terrestrial subsurface.</title>
        <authorList>
            <person name="Probst A.J."/>
            <person name="Ladd B."/>
            <person name="Jarett J.K."/>
            <person name="Geller-Mcgrath D.E."/>
            <person name="Sieber C.M."/>
            <person name="Emerson J.B."/>
            <person name="Anantharaman K."/>
            <person name="Thomas B.C."/>
            <person name="Malmstrom R."/>
            <person name="Stieglmeier M."/>
            <person name="Klingl A."/>
            <person name="Woyke T."/>
            <person name="Ryan C.M."/>
            <person name="Banfield J.F."/>
        </authorList>
    </citation>
    <scope>NUCLEOTIDE SEQUENCE [LARGE SCALE GENOMIC DNA]</scope>
    <source>
        <strain evidence="15">CG11_big_fil_rev_8_21_14_0_20_42_13</strain>
    </source>
</reference>
<dbReference type="GO" id="GO:0005829">
    <property type="term" value="C:cytosol"/>
    <property type="evidence" value="ECO:0007669"/>
    <property type="project" value="TreeGrafter"/>
</dbReference>
<dbReference type="SMART" id="SM00382">
    <property type="entry name" value="AAA"/>
    <property type="match status" value="1"/>
</dbReference>
<keyword evidence="8 11" id="KW-0346">Stress response</keyword>
<feature type="binding site" evidence="11">
    <location>
        <begin position="94"/>
        <end position="101"/>
    </location>
    <ligand>
        <name>ATP</name>
        <dbReference type="ChEBI" id="CHEBI:30616"/>
    </ligand>
</feature>
<dbReference type="AlphaFoldDB" id="A0A2H0LYL8"/>
<keyword evidence="3 11" id="KW-0227">DNA damage</keyword>
<comment type="caution">
    <text evidence="15">The sequence shown here is derived from an EMBL/GenBank/DDBJ whole genome shotgun (WGS) entry which is preliminary data.</text>
</comment>
<dbReference type="Gene3D" id="3.30.230.10">
    <property type="match status" value="1"/>
</dbReference>
<dbReference type="InterPro" id="IPR041166">
    <property type="entry name" value="Rubredoxin_2"/>
</dbReference>
<dbReference type="GO" id="GO:0000725">
    <property type="term" value="P:recombinational repair"/>
    <property type="evidence" value="ECO:0007669"/>
    <property type="project" value="UniProtKB-UniRule"/>
</dbReference>
<dbReference type="CDD" id="cd01121">
    <property type="entry name" value="RadA_SMS_N"/>
    <property type="match status" value="1"/>
</dbReference>
<keyword evidence="10 11" id="KW-0234">DNA repair</keyword>
<evidence type="ECO:0000256" key="12">
    <source>
        <dbReference type="NCBIfam" id="TIGR00416"/>
    </source>
</evidence>
<evidence type="ECO:0000256" key="13">
    <source>
        <dbReference type="RuleBase" id="RU003555"/>
    </source>
</evidence>
<dbReference type="GO" id="GO:0016787">
    <property type="term" value="F:hydrolase activity"/>
    <property type="evidence" value="ECO:0007669"/>
    <property type="project" value="UniProtKB-KW"/>
</dbReference>
<dbReference type="GO" id="GO:0008270">
    <property type="term" value="F:zinc ion binding"/>
    <property type="evidence" value="ECO:0007669"/>
    <property type="project" value="UniProtKB-KW"/>
</dbReference>
<dbReference type="GO" id="GO:0005524">
    <property type="term" value="F:ATP binding"/>
    <property type="evidence" value="ECO:0007669"/>
    <property type="project" value="UniProtKB-UniRule"/>
</dbReference>
<feature type="short sequence motif" description="RadA KNRFG motif" evidence="11">
    <location>
        <begin position="252"/>
        <end position="256"/>
    </location>
</feature>
<evidence type="ECO:0000256" key="9">
    <source>
        <dbReference type="ARBA" id="ARBA00023125"/>
    </source>
</evidence>
<dbReference type="GO" id="GO:0140664">
    <property type="term" value="F:ATP-dependent DNA damage sensor activity"/>
    <property type="evidence" value="ECO:0007669"/>
    <property type="project" value="InterPro"/>
</dbReference>
<dbReference type="InterPro" id="IPR014721">
    <property type="entry name" value="Ribsml_uS5_D2-typ_fold_subgr"/>
</dbReference>
<dbReference type="GO" id="GO:0003684">
    <property type="term" value="F:damaged DNA binding"/>
    <property type="evidence" value="ECO:0007669"/>
    <property type="project" value="InterPro"/>
</dbReference>
<evidence type="ECO:0000256" key="2">
    <source>
        <dbReference type="ARBA" id="ARBA00022741"/>
    </source>
</evidence>
<gene>
    <name evidence="11" type="primary">radA</name>
    <name evidence="15" type="ORF">COV72_07570</name>
</gene>
<dbReference type="Pfam" id="PF18073">
    <property type="entry name" value="Zn_ribbon_LapB"/>
    <property type="match status" value="1"/>
</dbReference>
<organism evidence="15 16">
    <name type="scientific">Candidatus Ghiorseimicrobium undicola</name>
    <dbReference type="NCBI Taxonomy" id="1974746"/>
    <lineage>
        <taxon>Bacteria</taxon>
        <taxon>Pseudomonadati</taxon>
        <taxon>Candidatus Omnitrophota</taxon>
        <taxon>Candidatus Ghiorseimicrobium</taxon>
    </lineage>
</organism>
<dbReference type="PRINTS" id="PR01874">
    <property type="entry name" value="DNAREPAIRADA"/>
</dbReference>
<dbReference type="Proteomes" id="UP000229641">
    <property type="component" value="Unassembled WGS sequence"/>
</dbReference>
<evidence type="ECO:0000313" key="15">
    <source>
        <dbReference type="EMBL" id="PIQ88585.1"/>
    </source>
</evidence>
<keyword evidence="5" id="KW-0378">Hydrolase</keyword>
<keyword evidence="7 11" id="KW-0067">ATP-binding</keyword>
<evidence type="ECO:0000256" key="6">
    <source>
        <dbReference type="ARBA" id="ARBA00022833"/>
    </source>
</evidence>
<accession>A0A2H0LYL8</accession>
<proteinExistence type="inferred from homology"/>
<dbReference type="EMBL" id="PCWA01000096">
    <property type="protein sequence ID" value="PIQ88585.1"/>
    <property type="molecule type" value="Genomic_DNA"/>
</dbReference>
<evidence type="ECO:0000256" key="8">
    <source>
        <dbReference type="ARBA" id="ARBA00023016"/>
    </source>
</evidence>
<protein>
    <recommendedName>
        <fullName evidence="11 12">DNA repair protein RadA</fullName>
    </recommendedName>
</protein>
<dbReference type="PANTHER" id="PTHR32472">
    <property type="entry name" value="DNA REPAIR PROTEIN RADA"/>
    <property type="match status" value="1"/>
</dbReference>
<dbReference type="PROSITE" id="PS50162">
    <property type="entry name" value="RECA_2"/>
    <property type="match status" value="1"/>
</dbReference>
<dbReference type="InterPro" id="IPR020588">
    <property type="entry name" value="RecA_ATP-bd"/>
</dbReference>
<evidence type="ECO:0000313" key="16">
    <source>
        <dbReference type="Proteomes" id="UP000229641"/>
    </source>
</evidence>
<evidence type="ECO:0000256" key="1">
    <source>
        <dbReference type="ARBA" id="ARBA00022723"/>
    </source>
</evidence>
<keyword evidence="1 11" id="KW-0479">Metal-binding</keyword>
<dbReference type="Gene3D" id="3.40.50.300">
    <property type="entry name" value="P-loop containing nucleotide triphosphate hydrolases"/>
    <property type="match status" value="1"/>
</dbReference>
<keyword evidence="9 11" id="KW-0238">DNA-binding</keyword>
<comment type="function">
    <text evidence="13">DNA-dependent ATPase involved in processing of recombination intermediates, plays a role in repairing DNA breaks. Stimulates the branch migration of RecA-mediated strand transfer reactions, allowing the 3' invading strand to extend heteroduplex DNA faster. Binds ssDNA in the presence of ADP but not other nucleotides, has ATPase activity that is stimulated by ssDNA and various branched DNA structures, but inhibited by SSB. Does not have RecA's homology-searching function.</text>
</comment>
<dbReference type="FunFam" id="3.40.50.300:FF:000050">
    <property type="entry name" value="DNA repair protein RadA"/>
    <property type="match status" value="1"/>
</dbReference>
<dbReference type="Pfam" id="PF13541">
    <property type="entry name" value="ChlI"/>
    <property type="match status" value="1"/>
</dbReference>
<dbReference type="SUPFAM" id="SSF54211">
    <property type="entry name" value="Ribosomal protein S5 domain 2-like"/>
    <property type="match status" value="1"/>
</dbReference>
<comment type="function">
    <text evidence="11">Plays a role in repairing double-strand DNA breaks, probably involving stabilizing or processing branched DNA or blocked replication forks.</text>
</comment>
<keyword evidence="6 13" id="KW-0862">Zinc</keyword>
<evidence type="ECO:0000256" key="5">
    <source>
        <dbReference type="ARBA" id="ARBA00022801"/>
    </source>
</evidence>
<keyword evidence="4 13" id="KW-0863">Zinc-finger</keyword>
<evidence type="ECO:0000256" key="7">
    <source>
        <dbReference type="ARBA" id="ARBA00022840"/>
    </source>
</evidence>
<name>A0A2H0LYL8_9BACT</name>
<sequence>MKTKAIFTCQQCGCQSPKWMGKCPECNNWNSFIEEDYGEASLKTGENRSFPKEDAVLINSVESIETKRIITKIDELDRTLGGGIVPGSVVLLAGDPGIGKSTLSLQIACRLCDSGHRVLYISGEESLTQVKLRAERLLAENVDNLYLLNQGDLNLICDAIKKISPVFVIIDSIQVVNSQDIASSCGSVSQVRECAGRLTNLAKTLNIAIFIIGHVTKDGAIAGPRVLEHIVDTVLYFEGERYSNYRILRSVKNRFGSTNEIGVFEMDMKGLREIKNPSQLFMAQRPHDASGSVVVAAMEGRRPILAEVQALVSRCNFGFPQRKTKGIDASRLSMLTAVLEKRSGLNLGTEDIFINVIGGITLDDPACDLGVAVSIASSFRNKAVFYDWIAMGEVGLAGEIRRVSYANARIKEAEKLGFKKCILPIANIKDKNFEQKNYKIECAGVANIKEAFDMYFS</sequence>
<dbReference type="InterPro" id="IPR020568">
    <property type="entry name" value="Ribosomal_Su5_D2-typ_SF"/>
</dbReference>
<dbReference type="InterPro" id="IPR003593">
    <property type="entry name" value="AAA+_ATPase"/>
</dbReference>
<dbReference type="Pfam" id="PF13481">
    <property type="entry name" value="AAA_25"/>
    <property type="match status" value="1"/>
</dbReference>
<comment type="similarity">
    <text evidence="11 13">Belongs to the RecA family. RadA subfamily.</text>
</comment>
<evidence type="ECO:0000256" key="10">
    <source>
        <dbReference type="ARBA" id="ARBA00023204"/>
    </source>
</evidence>
<dbReference type="HAMAP" id="MF_01498">
    <property type="entry name" value="RadA_bact"/>
    <property type="match status" value="1"/>
</dbReference>
<dbReference type="InterPro" id="IPR004504">
    <property type="entry name" value="DNA_repair_RadA"/>
</dbReference>
<dbReference type="NCBIfam" id="TIGR00416">
    <property type="entry name" value="sms"/>
    <property type="match status" value="1"/>
</dbReference>
<feature type="region of interest" description="Lon-protease-like" evidence="11">
    <location>
        <begin position="351"/>
        <end position="457"/>
    </location>
</feature>
<dbReference type="SUPFAM" id="SSF52540">
    <property type="entry name" value="P-loop containing nucleoside triphosphate hydrolases"/>
    <property type="match status" value="1"/>
</dbReference>